<dbReference type="HAMAP" id="MF_01114">
    <property type="entry name" value="RecX"/>
    <property type="match status" value="1"/>
</dbReference>
<evidence type="ECO:0000259" key="6">
    <source>
        <dbReference type="Pfam" id="PF02631"/>
    </source>
</evidence>
<protein>
    <recommendedName>
        <fullName evidence="3 5">Regulatory protein RecX</fullName>
    </recommendedName>
</protein>
<evidence type="ECO:0000256" key="1">
    <source>
        <dbReference type="ARBA" id="ARBA00004496"/>
    </source>
</evidence>
<dbReference type="Pfam" id="PF21981">
    <property type="entry name" value="RecX_HTH3"/>
    <property type="match status" value="1"/>
</dbReference>
<comment type="caution">
    <text evidence="9">The sequence shown here is derived from an EMBL/GenBank/DDBJ whole genome shotgun (WGS) entry which is preliminary data.</text>
</comment>
<dbReference type="RefSeq" id="WP_188429356.1">
    <property type="nucleotide sequence ID" value="NZ_BMEX01000001.1"/>
</dbReference>
<dbReference type="Pfam" id="PF21982">
    <property type="entry name" value="RecX_HTH1"/>
    <property type="match status" value="1"/>
</dbReference>
<feature type="domain" description="RecX second three-helical" evidence="6">
    <location>
        <begin position="112"/>
        <end position="153"/>
    </location>
</feature>
<dbReference type="InterPro" id="IPR053924">
    <property type="entry name" value="RecX_HTH_2nd"/>
</dbReference>
<evidence type="ECO:0000259" key="7">
    <source>
        <dbReference type="Pfam" id="PF21981"/>
    </source>
</evidence>
<comment type="function">
    <text evidence="5">Modulates RecA activity.</text>
</comment>
<sequence length="219" mass="25887">MEGDAGEITRIERQKSGLPRYNIHIDGTYRFSVHEDVLVRFALSKGMKVDREEIGRILAGEEQNKVRQSALRYLGYRPRTVREVELYLTAKGYERDPIRQVITEMKNQGFLDDRQFAEAWVEERRGRKGYGILALKRELERKGIPPEIAEDVLSRVDEEEERKLARETAEKRYRRLAGEPWPKVERRLGQYLLRRGFEPSLVYGLLHEFRMRHGEEERG</sequence>
<keyword evidence="10" id="KW-1185">Reference proteome</keyword>
<gene>
    <name evidence="5 9" type="primary">recX</name>
    <name evidence="9" type="ORF">GCM10007416_04440</name>
</gene>
<dbReference type="Pfam" id="PF02631">
    <property type="entry name" value="RecX_HTH2"/>
    <property type="match status" value="1"/>
</dbReference>
<dbReference type="EMBL" id="BMEX01000001">
    <property type="protein sequence ID" value="GGA34666.1"/>
    <property type="molecule type" value="Genomic_DNA"/>
</dbReference>
<dbReference type="PANTHER" id="PTHR33602:SF1">
    <property type="entry name" value="REGULATORY PROTEIN RECX FAMILY PROTEIN"/>
    <property type="match status" value="1"/>
</dbReference>
<evidence type="ECO:0000256" key="2">
    <source>
        <dbReference type="ARBA" id="ARBA00009695"/>
    </source>
</evidence>
<dbReference type="Proteomes" id="UP000617979">
    <property type="component" value="Unassembled WGS sequence"/>
</dbReference>
<feature type="domain" description="RecX third three-helical" evidence="7">
    <location>
        <begin position="160"/>
        <end position="203"/>
    </location>
</feature>
<feature type="domain" description="RecX first three-helical" evidence="8">
    <location>
        <begin position="67"/>
        <end position="104"/>
    </location>
</feature>
<evidence type="ECO:0000256" key="3">
    <source>
        <dbReference type="ARBA" id="ARBA00018111"/>
    </source>
</evidence>
<dbReference type="Gene3D" id="1.10.10.10">
    <property type="entry name" value="Winged helix-like DNA-binding domain superfamily/Winged helix DNA-binding domain"/>
    <property type="match status" value="3"/>
</dbReference>
<evidence type="ECO:0000313" key="9">
    <source>
        <dbReference type="EMBL" id="GGA34666.1"/>
    </source>
</evidence>
<evidence type="ECO:0000313" key="10">
    <source>
        <dbReference type="Proteomes" id="UP000617979"/>
    </source>
</evidence>
<comment type="subcellular location">
    <subcellularLocation>
        <location evidence="1 5">Cytoplasm</location>
    </subcellularLocation>
</comment>
<name>A0ABQ1G1B3_9BACL</name>
<evidence type="ECO:0000256" key="4">
    <source>
        <dbReference type="ARBA" id="ARBA00022490"/>
    </source>
</evidence>
<dbReference type="InterPro" id="IPR036388">
    <property type="entry name" value="WH-like_DNA-bd_sf"/>
</dbReference>
<dbReference type="PANTHER" id="PTHR33602">
    <property type="entry name" value="REGULATORY PROTEIN RECX FAMILY PROTEIN"/>
    <property type="match status" value="1"/>
</dbReference>
<keyword evidence="4 5" id="KW-0963">Cytoplasm</keyword>
<evidence type="ECO:0000256" key="5">
    <source>
        <dbReference type="HAMAP-Rule" id="MF_01114"/>
    </source>
</evidence>
<evidence type="ECO:0000259" key="8">
    <source>
        <dbReference type="Pfam" id="PF21982"/>
    </source>
</evidence>
<dbReference type="InterPro" id="IPR053925">
    <property type="entry name" value="RecX_HTH_3rd"/>
</dbReference>
<comment type="similarity">
    <text evidence="2 5">Belongs to the RecX family.</text>
</comment>
<dbReference type="InterPro" id="IPR003783">
    <property type="entry name" value="Regulatory_RecX"/>
</dbReference>
<organism evidence="9 10">
    <name type="scientific">Kroppenstedtia guangzhouensis</name>
    <dbReference type="NCBI Taxonomy" id="1274356"/>
    <lineage>
        <taxon>Bacteria</taxon>
        <taxon>Bacillati</taxon>
        <taxon>Bacillota</taxon>
        <taxon>Bacilli</taxon>
        <taxon>Bacillales</taxon>
        <taxon>Thermoactinomycetaceae</taxon>
        <taxon>Kroppenstedtia</taxon>
    </lineage>
</organism>
<accession>A0ABQ1G1B3</accession>
<dbReference type="InterPro" id="IPR053926">
    <property type="entry name" value="RecX_HTH_1st"/>
</dbReference>
<reference evidence="10" key="1">
    <citation type="journal article" date="2019" name="Int. J. Syst. Evol. Microbiol.">
        <title>The Global Catalogue of Microorganisms (GCM) 10K type strain sequencing project: providing services to taxonomists for standard genome sequencing and annotation.</title>
        <authorList>
            <consortium name="The Broad Institute Genomics Platform"/>
            <consortium name="The Broad Institute Genome Sequencing Center for Infectious Disease"/>
            <person name="Wu L."/>
            <person name="Ma J."/>
        </authorList>
    </citation>
    <scope>NUCLEOTIDE SEQUENCE [LARGE SCALE GENOMIC DNA]</scope>
    <source>
        <strain evidence="10">CGMCC 1.12404</strain>
    </source>
</reference>
<proteinExistence type="inferred from homology"/>